<dbReference type="SUPFAM" id="SSF53187">
    <property type="entry name" value="Zn-dependent exopeptidases"/>
    <property type="match status" value="1"/>
</dbReference>
<evidence type="ECO:0000256" key="1">
    <source>
        <dbReference type="ARBA" id="ARBA00001947"/>
    </source>
</evidence>
<protein>
    <submittedName>
        <fullName evidence="6">Aspartoacylase</fullName>
    </submittedName>
</protein>
<feature type="domain" description="Succinylglutamate desuccinylase/Aspartoacylase catalytic" evidence="5">
    <location>
        <begin position="41"/>
        <end position="212"/>
    </location>
</feature>
<keyword evidence="2" id="KW-0479">Metal-binding</keyword>
<gene>
    <name evidence="6" type="ORF">E1898_13170</name>
</gene>
<dbReference type="GO" id="GO:0005829">
    <property type="term" value="C:cytosol"/>
    <property type="evidence" value="ECO:0007669"/>
    <property type="project" value="TreeGrafter"/>
</dbReference>
<dbReference type="PANTHER" id="PTHR15162">
    <property type="entry name" value="ASPARTOACYLASE"/>
    <property type="match status" value="1"/>
</dbReference>
<dbReference type="InterPro" id="IPR050178">
    <property type="entry name" value="AspA/AstE_fam"/>
</dbReference>
<dbReference type="Proteomes" id="UP000295438">
    <property type="component" value="Unassembled WGS sequence"/>
</dbReference>
<name>A0A4V6PM31_9BACT</name>
<keyword evidence="3" id="KW-0378">Hydrolase</keyword>
<comment type="caution">
    <text evidence="6">The sequence shown here is derived from an EMBL/GenBank/DDBJ whole genome shotgun (WGS) entry which is preliminary data.</text>
</comment>
<sequence length="419" mass="48395">MSSELSLLRIWKTSKVSELSPPIQTDFDFDRVIDQIAGEIPGPHLIFFAGIHGNEPSGVWALRNVLQRIRKEKIPIKGKVTALAGNLRALQKGKRFEENDLNRLWTKKNIEALSNGKFQPENEDEIELAELFALIQEIILNQSGPMYFFDLHTTSSQSIPFIPVNDSLINRAFAQQYPLPLILGIEEYIEGPMLSYINELGFVSFGFEGGQHTDPNSVKNHERFIQLSLAFAGSCDSKTMNVEESLKAWKKEYGSFQDFYEIFFRFEVEPESEFKMNPGFKSFQEVTKGEKLAISGGKAVHSPKNTQIFMPLYQAQGRDGFFLIRKTPQLFLSLSAFLRKRKLDRLITWLPGVQWASPEKDAMRVDLRIAKFLAKPILHLFGYRAMQKSDHYMIIWNREWRSRFKDYQEESWYQSDLPS</sequence>
<keyword evidence="7" id="KW-1185">Reference proteome</keyword>
<evidence type="ECO:0000256" key="3">
    <source>
        <dbReference type="ARBA" id="ARBA00022801"/>
    </source>
</evidence>
<dbReference type="GO" id="GO:0046872">
    <property type="term" value="F:metal ion binding"/>
    <property type="evidence" value="ECO:0007669"/>
    <property type="project" value="UniProtKB-KW"/>
</dbReference>
<evidence type="ECO:0000313" key="6">
    <source>
        <dbReference type="EMBL" id="TDK43547.1"/>
    </source>
</evidence>
<evidence type="ECO:0000313" key="7">
    <source>
        <dbReference type="Proteomes" id="UP000295438"/>
    </source>
</evidence>
<dbReference type="InterPro" id="IPR055438">
    <property type="entry name" value="AstE_AspA_cat"/>
</dbReference>
<dbReference type="Gene3D" id="3.40.630.10">
    <property type="entry name" value="Zn peptidases"/>
    <property type="match status" value="1"/>
</dbReference>
<evidence type="ECO:0000259" key="5">
    <source>
        <dbReference type="Pfam" id="PF24827"/>
    </source>
</evidence>
<proteinExistence type="predicted"/>
<reference evidence="6 7" key="1">
    <citation type="submission" date="2019-03" db="EMBL/GenBank/DDBJ databases">
        <title>Algoriphagus aquimaris sp. nov., isolated form marine sediment in Pohang, Korea.</title>
        <authorList>
            <person name="Kim J."/>
            <person name="Yoon S.-H."/>
            <person name="Lee S.-S."/>
        </authorList>
    </citation>
    <scope>NUCLEOTIDE SEQUENCE [LARGE SCALE GENOMIC DNA]</scope>
    <source>
        <strain evidence="6 7">F21</strain>
    </source>
</reference>
<dbReference type="GO" id="GO:0016788">
    <property type="term" value="F:hydrolase activity, acting on ester bonds"/>
    <property type="evidence" value="ECO:0007669"/>
    <property type="project" value="InterPro"/>
</dbReference>
<organism evidence="6 7">
    <name type="scientific">Algoriphagus formosus</name>
    <dbReference type="NCBI Taxonomy" id="2007308"/>
    <lineage>
        <taxon>Bacteria</taxon>
        <taxon>Pseudomonadati</taxon>
        <taxon>Bacteroidota</taxon>
        <taxon>Cytophagia</taxon>
        <taxon>Cytophagales</taxon>
        <taxon>Cyclobacteriaceae</taxon>
        <taxon>Algoriphagus</taxon>
    </lineage>
</organism>
<evidence type="ECO:0000256" key="4">
    <source>
        <dbReference type="ARBA" id="ARBA00022833"/>
    </source>
</evidence>
<keyword evidence="4" id="KW-0862">Zinc</keyword>
<evidence type="ECO:0000256" key="2">
    <source>
        <dbReference type="ARBA" id="ARBA00022723"/>
    </source>
</evidence>
<dbReference type="AlphaFoldDB" id="A0A4V6PM31"/>
<accession>A0A4V6PM31</accession>
<comment type="cofactor">
    <cofactor evidence="1">
        <name>Zn(2+)</name>
        <dbReference type="ChEBI" id="CHEBI:29105"/>
    </cofactor>
</comment>
<dbReference type="PANTHER" id="PTHR15162:SF7">
    <property type="entry name" value="SUCCINYLGLUTAMATE DESUCCINYLASE"/>
    <property type="match status" value="1"/>
</dbReference>
<dbReference type="EMBL" id="SMUW01000035">
    <property type="protein sequence ID" value="TDK43547.1"/>
    <property type="molecule type" value="Genomic_DNA"/>
</dbReference>
<dbReference type="Pfam" id="PF24827">
    <property type="entry name" value="AstE_AspA_cat"/>
    <property type="match status" value="1"/>
</dbReference>